<evidence type="ECO:0000256" key="2">
    <source>
        <dbReference type="ARBA" id="ARBA00001966"/>
    </source>
</evidence>
<reference evidence="15 16" key="1">
    <citation type="submission" date="2020-07" db="EMBL/GenBank/DDBJ databases">
        <title>Sequencing the genomes of 1000 actinobacteria strains.</title>
        <authorList>
            <person name="Klenk H.-P."/>
        </authorList>
    </citation>
    <scope>NUCLEOTIDE SEQUENCE [LARGE SCALE GENOMIC DNA]</scope>
    <source>
        <strain evidence="15 16">DSM 100723</strain>
    </source>
</reference>
<dbReference type="Pfam" id="PF10576">
    <property type="entry name" value="EndIII_4Fe-2S"/>
    <property type="match status" value="1"/>
</dbReference>
<dbReference type="FunFam" id="1.10.340.30:FF:000003">
    <property type="entry name" value="A/G-specific adenine glycosylase"/>
    <property type="match status" value="1"/>
</dbReference>
<evidence type="ECO:0000256" key="9">
    <source>
        <dbReference type="ARBA" id="ARBA00022801"/>
    </source>
</evidence>
<dbReference type="GO" id="GO:0000701">
    <property type="term" value="F:purine-specific mismatch base pair DNA N-glycosylase activity"/>
    <property type="evidence" value="ECO:0007669"/>
    <property type="project" value="UniProtKB-EC"/>
</dbReference>
<dbReference type="PANTHER" id="PTHR42944:SF1">
    <property type="entry name" value="ADENINE DNA GLYCOSYLASE"/>
    <property type="match status" value="1"/>
</dbReference>
<evidence type="ECO:0000256" key="11">
    <source>
        <dbReference type="ARBA" id="ARBA00023014"/>
    </source>
</evidence>
<dbReference type="Gene3D" id="1.10.340.30">
    <property type="entry name" value="Hypothetical protein, domain 2"/>
    <property type="match status" value="1"/>
</dbReference>
<comment type="catalytic activity">
    <reaction evidence="1">
        <text>Hydrolyzes free adenine bases from 7,8-dihydro-8-oxoguanine:adenine mismatched double-stranded DNA, leaving an apurinic site.</text>
        <dbReference type="EC" id="3.2.2.31"/>
    </reaction>
</comment>
<dbReference type="EC" id="3.2.2.31" evidence="4"/>
<protein>
    <recommendedName>
        <fullName evidence="5">Adenine DNA glycosylase</fullName>
        <ecNumber evidence="4">3.2.2.31</ecNumber>
    </recommendedName>
</protein>
<dbReference type="GO" id="GO:0006284">
    <property type="term" value="P:base-excision repair"/>
    <property type="evidence" value="ECO:0007669"/>
    <property type="project" value="InterPro"/>
</dbReference>
<dbReference type="RefSeq" id="WP_328823560.1">
    <property type="nucleotide sequence ID" value="NZ_JACGWT010000001.1"/>
</dbReference>
<evidence type="ECO:0000256" key="6">
    <source>
        <dbReference type="ARBA" id="ARBA00022485"/>
    </source>
</evidence>
<name>A0A7W3IPA6_9ACTN</name>
<organism evidence="15 16">
    <name type="scientific">Microlunatus kandeliicorticis</name>
    <dbReference type="NCBI Taxonomy" id="1759536"/>
    <lineage>
        <taxon>Bacteria</taxon>
        <taxon>Bacillati</taxon>
        <taxon>Actinomycetota</taxon>
        <taxon>Actinomycetes</taxon>
        <taxon>Propionibacteriales</taxon>
        <taxon>Propionibacteriaceae</taxon>
        <taxon>Microlunatus</taxon>
    </lineage>
</organism>
<evidence type="ECO:0000313" key="16">
    <source>
        <dbReference type="Proteomes" id="UP000523079"/>
    </source>
</evidence>
<evidence type="ECO:0000256" key="5">
    <source>
        <dbReference type="ARBA" id="ARBA00022023"/>
    </source>
</evidence>
<keyword evidence="7" id="KW-0479">Metal-binding</keyword>
<dbReference type="SUPFAM" id="SSF48150">
    <property type="entry name" value="DNA-glycosylase"/>
    <property type="match status" value="1"/>
</dbReference>
<keyword evidence="9 15" id="KW-0378">Hydrolase</keyword>
<dbReference type="PROSITE" id="PS01155">
    <property type="entry name" value="ENDONUCLEASE_III_2"/>
    <property type="match status" value="1"/>
</dbReference>
<dbReference type="Pfam" id="PF00730">
    <property type="entry name" value="HhH-GPD"/>
    <property type="match status" value="1"/>
</dbReference>
<dbReference type="InterPro" id="IPR003651">
    <property type="entry name" value="Endonuclease3_FeS-loop_motif"/>
</dbReference>
<dbReference type="GO" id="GO:0006298">
    <property type="term" value="P:mismatch repair"/>
    <property type="evidence" value="ECO:0007669"/>
    <property type="project" value="TreeGrafter"/>
</dbReference>
<dbReference type="SMART" id="SM00478">
    <property type="entry name" value="ENDO3c"/>
    <property type="match status" value="1"/>
</dbReference>
<keyword evidence="13 15" id="KW-0326">Glycosidase</keyword>
<keyword evidence="10" id="KW-0408">Iron</keyword>
<dbReference type="InterPro" id="IPR000445">
    <property type="entry name" value="HhH_motif"/>
</dbReference>
<dbReference type="Proteomes" id="UP000523079">
    <property type="component" value="Unassembled WGS sequence"/>
</dbReference>
<dbReference type="GO" id="GO:0046872">
    <property type="term" value="F:metal ion binding"/>
    <property type="evidence" value="ECO:0007669"/>
    <property type="project" value="UniProtKB-KW"/>
</dbReference>
<sequence length="291" mass="32376">MDRSTVVRRVVRWYDQEARDLPWRHRDATPWMIMVSEFMLQQTPVERVRGPWASWVERWPTPTALADAPAGEAVRAWGRLGYPRRALRLHQAATAIRDHHDGQVPRGIDDLLALPGVGSYTAAAIASFAFRQRHLVLDTNVRRVLSRVAQGRAHPDPTPTRAERDLAVEFLPTRPERAARWAVASMELGALVCTARSPRCEACPVTSACVWYAEGRPAWDGPPRRGQGYDGTDRQCRGALLAVLRSSDEPVTDADLEAAWPEASQRDRCLASLVADGLVVPAGDALWSLPR</sequence>
<comment type="similarity">
    <text evidence="3">Belongs to the Nth/MutY family.</text>
</comment>
<keyword evidence="12" id="KW-0234">DNA repair</keyword>
<keyword evidence="16" id="KW-1185">Reference proteome</keyword>
<dbReference type="InterPro" id="IPR003265">
    <property type="entry name" value="HhH-GPD_domain"/>
</dbReference>
<dbReference type="Gene3D" id="1.10.1670.10">
    <property type="entry name" value="Helix-hairpin-Helix base-excision DNA repair enzymes (C-terminal)"/>
    <property type="match status" value="1"/>
</dbReference>
<evidence type="ECO:0000256" key="10">
    <source>
        <dbReference type="ARBA" id="ARBA00023004"/>
    </source>
</evidence>
<dbReference type="GO" id="GO:0035485">
    <property type="term" value="F:adenine/guanine mispair binding"/>
    <property type="evidence" value="ECO:0007669"/>
    <property type="project" value="TreeGrafter"/>
</dbReference>
<evidence type="ECO:0000256" key="8">
    <source>
        <dbReference type="ARBA" id="ARBA00022763"/>
    </source>
</evidence>
<dbReference type="CDD" id="cd00056">
    <property type="entry name" value="ENDO3c"/>
    <property type="match status" value="1"/>
</dbReference>
<dbReference type="AlphaFoldDB" id="A0A7W3IPA6"/>
<evidence type="ECO:0000256" key="13">
    <source>
        <dbReference type="ARBA" id="ARBA00023295"/>
    </source>
</evidence>
<dbReference type="InterPro" id="IPR023170">
    <property type="entry name" value="HhH_base_excis_C"/>
</dbReference>
<keyword evidence="8" id="KW-0227">DNA damage</keyword>
<dbReference type="InterPro" id="IPR011257">
    <property type="entry name" value="DNA_glycosylase"/>
</dbReference>
<keyword evidence="6" id="KW-0004">4Fe-4S</keyword>
<evidence type="ECO:0000256" key="1">
    <source>
        <dbReference type="ARBA" id="ARBA00000843"/>
    </source>
</evidence>
<evidence type="ECO:0000256" key="4">
    <source>
        <dbReference type="ARBA" id="ARBA00012045"/>
    </source>
</evidence>
<evidence type="ECO:0000256" key="12">
    <source>
        <dbReference type="ARBA" id="ARBA00023204"/>
    </source>
</evidence>
<dbReference type="GO" id="GO:0051539">
    <property type="term" value="F:4 iron, 4 sulfur cluster binding"/>
    <property type="evidence" value="ECO:0007669"/>
    <property type="project" value="UniProtKB-KW"/>
</dbReference>
<evidence type="ECO:0000259" key="14">
    <source>
        <dbReference type="SMART" id="SM00478"/>
    </source>
</evidence>
<dbReference type="InterPro" id="IPR004035">
    <property type="entry name" value="Endouclease-III_FeS-bd_BS"/>
</dbReference>
<comment type="cofactor">
    <cofactor evidence="2">
        <name>[4Fe-4S] cluster</name>
        <dbReference type="ChEBI" id="CHEBI:49883"/>
    </cofactor>
</comment>
<evidence type="ECO:0000313" key="15">
    <source>
        <dbReference type="EMBL" id="MBA8792737.1"/>
    </source>
</evidence>
<dbReference type="InterPro" id="IPR044298">
    <property type="entry name" value="MIG/MutY"/>
</dbReference>
<dbReference type="GO" id="GO:0032357">
    <property type="term" value="F:oxidized purine DNA binding"/>
    <property type="evidence" value="ECO:0007669"/>
    <property type="project" value="TreeGrafter"/>
</dbReference>
<evidence type="ECO:0000256" key="3">
    <source>
        <dbReference type="ARBA" id="ARBA00008343"/>
    </source>
</evidence>
<dbReference type="InterPro" id="IPR004036">
    <property type="entry name" value="Endonuclease-III-like_CS2"/>
</dbReference>
<dbReference type="PANTHER" id="PTHR42944">
    <property type="entry name" value="ADENINE DNA GLYCOSYLASE"/>
    <property type="match status" value="1"/>
</dbReference>
<gene>
    <name evidence="15" type="ORF">FHX74_000331</name>
</gene>
<dbReference type="PROSITE" id="PS00764">
    <property type="entry name" value="ENDONUCLEASE_III_1"/>
    <property type="match status" value="1"/>
</dbReference>
<keyword evidence="11" id="KW-0411">Iron-sulfur</keyword>
<dbReference type="SMART" id="SM00525">
    <property type="entry name" value="FES"/>
    <property type="match status" value="1"/>
</dbReference>
<proteinExistence type="inferred from homology"/>
<dbReference type="Pfam" id="PF00633">
    <property type="entry name" value="HHH"/>
    <property type="match status" value="1"/>
</dbReference>
<comment type="caution">
    <text evidence="15">The sequence shown here is derived from an EMBL/GenBank/DDBJ whole genome shotgun (WGS) entry which is preliminary data.</text>
</comment>
<accession>A0A7W3IPA6</accession>
<dbReference type="GO" id="GO:0034039">
    <property type="term" value="F:8-oxo-7,8-dihydroguanine DNA N-glycosylase activity"/>
    <property type="evidence" value="ECO:0007669"/>
    <property type="project" value="TreeGrafter"/>
</dbReference>
<dbReference type="EMBL" id="JACGWT010000001">
    <property type="protein sequence ID" value="MBA8792737.1"/>
    <property type="molecule type" value="Genomic_DNA"/>
</dbReference>
<evidence type="ECO:0000256" key="7">
    <source>
        <dbReference type="ARBA" id="ARBA00022723"/>
    </source>
</evidence>
<feature type="domain" description="HhH-GPD" evidence="14">
    <location>
        <begin position="39"/>
        <end position="191"/>
    </location>
</feature>